<dbReference type="GO" id="GO:0005634">
    <property type="term" value="C:nucleus"/>
    <property type="evidence" value="ECO:0007669"/>
    <property type="project" value="UniProtKB-SubCell"/>
</dbReference>
<dbReference type="Gramene" id="Kaladp0058s0610.8.v1.1">
    <property type="protein sequence ID" value="Kaladp0058s0610.8.v1.1"/>
    <property type="gene ID" value="Kaladp0058s0610.v1.1"/>
</dbReference>
<dbReference type="EnsemblPlants" id="Kaladp0058s0610.3.v1.1">
    <property type="protein sequence ID" value="Kaladp0058s0610.3.v1.1"/>
    <property type="gene ID" value="Kaladp0058s0610.v1.1"/>
</dbReference>
<evidence type="ECO:0000256" key="1">
    <source>
        <dbReference type="ARBA" id="ARBA00004123"/>
    </source>
</evidence>
<dbReference type="Gramene" id="Kaladp0058s0610.12.v1.1">
    <property type="protein sequence ID" value="Kaladp0058s0610.12.v1.1"/>
    <property type="gene ID" value="Kaladp0058s0610.v1.1"/>
</dbReference>
<dbReference type="Gramene" id="Kaladp0058s0610.5.v1.1">
    <property type="protein sequence ID" value="Kaladp0058s0610.5.v1.1"/>
    <property type="gene ID" value="Kaladp0058s0610.v1.1"/>
</dbReference>
<dbReference type="Gramene" id="Kaladp0058s0610.2.v1.1">
    <property type="protein sequence ID" value="Kaladp0058s0610.2.v1.1"/>
    <property type="gene ID" value="Kaladp0058s0610.v1.1"/>
</dbReference>
<dbReference type="AlphaFoldDB" id="A0A7N0UB88"/>
<evidence type="ECO:0000256" key="2">
    <source>
        <dbReference type="ARBA" id="ARBA00023242"/>
    </source>
</evidence>
<dbReference type="EnsemblPlants" id="Kaladp0058s0610.12.v1.1">
    <property type="protein sequence ID" value="Kaladp0058s0610.12.v1.1"/>
    <property type="gene ID" value="Kaladp0058s0610.v1.1"/>
</dbReference>
<feature type="region of interest" description="Disordered" evidence="3">
    <location>
        <begin position="361"/>
        <end position="393"/>
    </location>
</feature>
<dbReference type="EnsemblPlants" id="Kaladp0058s0610.6.v1.1">
    <property type="protein sequence ID" value="Kaladp0058s0610.6.v1.1"/>
    <property type="gene ID" value="Kaladp0058s0610.v1.1"/>
</dbReference>
<dbReference type="EnsemblPlants" id="Kaladp0058s0610.5.v1.1">
    <property type="protein sequence ID" value="Kaladp0058s0610.5.v1.1"/>
    <property type="gene ID" value="Kaladp0058s0610.v1.1"/>
</dbReference>
<dbReference type="EnsemblPlants" id="Kaladp0058s0610.10.v1.1">
    <property type="protein sequence ID" value="Kaladp0058s0610.10.v1.1"/>
    <property type="gene ID" value="Kaladp0058s0610.v1.1"/>
</dbReference>
<feature type="domain" description="Tify" evidence="4">
    <location>
        <begin position="423"/>
        <end position="477"/>
    </location>
</feature>
<keyword evidence="6" id="KW-1185">Reference proteome</keyword>
<dbReference type="PANTHER" id="PTHR47025:SF9">
    <property type="entry name" value="PROTEIN, PUTATIVE-RELATED"/>
    <property type="match status" value="1"/>
</dbReference>
<keyword evidence="2" id="KW-0539">Nucleus</keyword>
<dbReference type="GO" id="GO:0000977">
    <property type="term" value="F:RNA polymerase II transcription regulatory region sequence-specific DNA binding"/>
    <property type="evidence" value="ECO:0007669"/>
    <property type="project" value="TreeGrafter"/>
</dbReference>
<dbReference type="Gramene" id="Kaladp0058s0610.10.v1.1">
    <property type="protein sequence ID" value="Kaladp0058s0610.10.v1.1"/>
    <property type="gene ID" value="Kaladp0058s0610.v1.1"/>
</dbReference>
<name>A0A7N0UB88_KALFE</name>
<dbReference type="Gramene" id="Kaladp0058s0610.3.v1.1">
    <property type="protein sequence ID" value="Kaladp0058s0610.3.v1.1"/>
    <property type="gene ID" value="Kaladp0058s0610.v1.1"/>
</dbReference>
<dbReference type="Gramene" id="Kaladp0058s0610.6.v1.1">
    <property type="protein sequence ID" value="Kaladp0058s0610.6.v1.1"/>
    <property type="gene ID" value="Kaladp0058s0610.v1.1"/>
</dbReference>
<feature type="compositionally biased region" description="Basic and acidic residues" evidence="3">
    <location>
        <begin position="377"/>
        <end position="388"/>
    </location>
</feature>
<dbReference type="GO" id="GO:0042393">
    <property type="term" value="F:histone binding"/>
    <property type="evidence" value="ECO:0007669"/>
    <property type="project" value="TreeGrafter"/>
</dbReference>
<reference evidence="5" key="1">
    <citation type="submission" date="2021-01" db="UniProtKB">
        <authorList>
            <consortium name="EnsemblPlants"/>
        </authorList>
    </citation>
    <scope>IDENTIFICATION</scope>
</reference>
<dbReference type="EnsemblPlants" id="Kaladp0058s0610.1.v1.1">
    <property type="protein sequence ID" value="Kaladp0058s0610.1.v1.1"/>
    <property type="gene ID" value="Kaladp0058s0610.v1.1"/>
</dbReference>
<dbReference type="Proteomes" id="UP000594263">
    <property type="component" value="Unplaced"/>
</dbReference>
<dbReference type="EnsemblPlants" id="Kaladp0058s0610.2.v1.1">
    <property type="protein sequence ID" value="Kaladp0058s0610.2.v1.1"/>
    <property type="gene ID" value="Kaladp0058s0610.v1.1"/>
</dbReference>
<proteinExistence type="predicted"/>
<dbReference type="OMA" id="AHTYQAK"/>
<evidence type="ECO:0000256" key="3">
    <source>
        <dbReference type="SAM" id="MobiDB-lite"/>
    </source>
</evidence>
<dbReference type="Gramene" id="Kaladp0058s0610.1.v1.1">
    <property type="protein sequence ID" value="Kaladp0058s0610.1.v1.1"/>
    <property type="gene ID" value="Kaladp0058s0610.v1.1"/>
</dbReference>
<dbReference type="Pfam" id="PF16135">
    <property type="entry name" value="TDBD"/>
    <property type="match status" value="1"/>
</dbReference>
<dbReference type="EnsemblPlants" id="Kaladp0058s0610.7.v1.1">
    <property type="protein sequence ID" value="Kaladp0058s0610.7.v1.1"/>
    <property type="gene ID" value="Kaladp0058s0610.v1.1"/>
</dbReference>
<comment type="subcellular location">
    <subcellularLocation>
        <location evidence="1">Nucleus</location>
    </subcellularLocation>
</comment>
<evidence type="ECO:0000313" key="5">
    <source>
        <dbReference type="EnsemblPlants" id="Kaladp0058s0610.2.v1.1"/>
    </source>
</evidence>
<sequence>MESKRSQQWFTDNAEADLFPHKKQAVEVQSSPSFLGIPNSNVAQWGNSGFHTVTGQFTERLFAADSIRTINFDDRHVTSTDCGNINVGRKNTDDPFGDDSSFGLSISHTVNDPKSGVNYSGIRKVKVSQVKDSDSILPMSMGQAFMNGDPHAINVAQAYSKPDVNSIPTDLPFGKSHGDTDILSAGNAFHQENNNFISMGQPFNKGSGISIHQDYRPNDNTVSMNPSFGTGVSTIMPVFQIYTKGQDTGITNYPTSTDNLTLRGHPYSKENESQIQLSHDMFNEDETSVPGANSYKKENNILMGNLYNKGDSNILPFGNYEDEANTGGRVICNYDLVMGQPPVEKPTAVTHDETAKHLADVAGSAHQVASESGTPPKKKDSKTNKKDPPNSFPSNVRSLLSTGILDGVPVKYVAWSREKELHGVIKGTGYLCGCQSCNRSKVINAYEFERHAGCKTKHPNNHIYFENGKTVYGIVQELKSTPQNMLFDVIQTITGSPINQKSFRLWKESFLAATRELQRIYGKDEVKRLP</sequence>
<dbReference type="PANTHER" id="PTHR47025">
    <property type="entry name" value="AUTOIMMUNE REGULATOR"/>
    <property type="match status" value="1"/>
</dbReference>
<organism evidence="5 6">
    <name type="scientific">Kalanchoe fedtschenkoi</name>
    <name type="common">Lavender scallops</name>
    <name type="synonym">South American air plant</name>
    <dbReference type="NCBI Taxonomy" id="63787"/>
    <lineage>
        <taxon>Eukaryota</taxon>
        <taxon>Viridiplantae</taxon>
        <taxon>Streptophyta</taxon>
        <taxon>Embryophyta</taxon>
        <taxon>Tracheophyta</taxon>
        <taxon>Spermatophyta</taxon>
        <taxon>Magnoliopsida</taxon>
        <taxon>eudicotyledons</taxon>
        <taxon>Gunneridae</taxon>
        <taxon>Pentapetalae</taxon>
        <taxon>Saxifragales</taxon>
        <taxon>Crassulaceae</taxon>
        <taxon>Kalanchoe</taxon>
    </lineage>
</organism>
<dbReference type="EnsemblPlants" id="Kaladp0058s0610.8.v1.1">
    <property type="protein sequence ID" value="Kaladp0058s0610.8.v1.1"/>
    <property type="gene ID" value="Kaladp0058s0610.v1.1"/>
</dbReference>
<accession>A0A7N0UB88</accession>
<evidence type="ECO:0000313" key="6">
    <source>
        <dbReference type="Proteomes" id="UP000594263"/>
    </source>
</evidence>
<dbReference type="InterPro" id="IPR032308">
    <property type="entry name" value="TDBD"/>
</dbReference>
<dbReference type="GO" id="GO:0003682">
    <property type="term" value="F:chromatin binding"/>
    <property type="evidence" value="ECO:0007669"/>
    <property type="project" value="TreeGrafter"/>
</dbReference>
<dbReference type="GO" id="GO:0045944">
    <property type="term" value="P:positive regulation of transcription by RNA polymerase II"/>
    <property type="evidence" value="ECO:0007669"/>
    <property type="project" value="TreeGrafter"/>
</dbReference>
<evidence type="ECO:0000259" key="4">
    <source>
        <dbReference type="Pfam" id="PF16135"/>
    </source>
</evidence>
<protein>
    <recommendedName>
        <fullName evidence="4">Tify domain-containing protein</fullName>
    </recommendedName>
</protein>
<dbReference type="Gramene" id="Kaladp0058s0610.7.v1.1">
    <property type="protein sequence ID" value="Kaladp0058s0610.7.v1.1"/>
    <property type="gene ID" value="Kaladp0058s0610.v1.1"/>
</dbReference>